<comment type="caution">
    <text evidence="2">The sequence shown here is derived from an EMBL/GenBank/DDBJ whole genome shotgun (WGS) entry which is preliminary data.</text>
</comment>
<name>A0A4C1UKV9_EUMVA</name>
<gene>
    <name evidence="2" type="ORF">EVAR_95745_1</name>
</gene>
<protein>
    <submittedName>
        <fullName evidence="2">Uncharacterized protein</fullName>
    </submittedName>
</protein>
<dbReference type="AlphaFoldDB" id="A0A4C1UKV9"/>
<reference evidence="2 3" key="1">
    <citation type="journal article" date="2019" name="Commun. Biol.">
        <title>The bagworm genome reveals a unique fibroin gene that provides high tensile strength.</title>
        <authorList>
            <person name="Kono N."/>
            <person name="Nakamura H."/>
            <person name="Ohtoshi R."/>
            <person name="Tomita M."/>
            <person name="Numata K."/>
            <person name="Arakawa K."/>
        </authorList>
    </citation>
    <scope>NUCLEOTIDE SEQUENCE [LARGE SCALE GENOMIC DNA]</scope>
</reference>
<keyword evidence="3" id="KW-1185">Reference proteome</keyword>
<dbReference type="EMBL" id="BGZK01000187">
    <property type="protein sequence ID" value="GBP26959.1"/>
    <property type="molecule type" value="Genomic_DNA"/>
</dbReference>
<proteinExistence type="predicted"/>
<feature type="region of interest" description="Disordered" evidence="1">
    <location>
        <begin position="75"/>
        <end position="94"/>
    </location>
</feature>
<organism evidence="2 3">
    <name type="scientific">Eumeta variegata</name>
    <name type="common">Bagworm moth</name>
    <name type="synonym">Eumeta japonica</name>
    <dbReference type="NCBI Taxonomy" id="151549"/>
    <lineage>
        <taxon>Eukaryota</taxon>
        <taxon>Metazoa</taxon>
        <taxon>Ecdysozoa</taxon>
        <taxon>Arthropoda</taxon>
        <taxon>Hexapoda</taxon>
        <taxon>Insecta</taxon>
        <taxon>Pterygota</taxon>
        <taxon>Neoptera</taxon>
        <taxon>Endopterygota</taxon>
        <taxon>Lepidoptera</taxon>
        <taxon>Glossata</taxon>
        <taxon>Ditrysia</taxon>
        <taxon>Tineoidea</taxon>
        <taxon>Psychidae</taxon>
        <taxon>Oiketicinae</taxon>
        <taxon>Eumeta</taxon>
    </lineage>
</organism>
<accession>A0A4C1UKV9</accession>
<evidence type="ECO:0000313" key="3">
    <source>
        <dbReference type="Proteomes" id="UP000299102"/>
    </source>
</evidence>
<dbReference type="Proteomes" id="UP000299102">
    <property type="component" value="Unassembled WGS sequence"/>
</dbReference>
<evidence type="ECO:0000256" key="1">
    <source>
        <dbReference type="SAM" id="MobiDB-lite"/>
    </source>
</evidence>
<sequence length="94" mass="10597">MIRKHVRCDAISSMKSNKHAPGLVRLHHAHVPISAASRAKCRFCCLSDCFYPAPRDVIVHDNALEPCTRFGNPRRTLTSPVSNSRSEQITRLRC</sequence>
<evidence type="ECO:0000313" key="2">
    <source>
        <dbReference type="EMBL" id="GBP26959.1"/>
    </source>
</evidence>